<keyword evidence="1" id="KW-0812">Transmembrane</keyword>
<keyword evidence="1" id="KW-0472">Membrane</keyword>
<dbReference type="SUPFAM" id="SSF103473">
    <property type="entry name" value="MFS general substrate transporter"/>
    <property type="match status" value="1"/>
</dbReference>
<sequence length="170" mass="18737">MLNRLNKTRLAAYYQVSVLSLAASVIYSAPYLRQLFKTSMLDAFSLTEVQLGTLSSMYGISCVLTYLPGGWLADKVAPRTLVIIALFSSAATYAWYATIPSYFELLIIHALWGVIGVGILWAALFKHIRLLVGGEEQGRMFGSFEGIRGLFEAALFTGAAFVFTLFATRQ</sequence>
<proteinExistence type="predicted"/>
<feature type="transmembrane region" description="Helical" evidence="1">
    <location>
        <begin position="146"/>
        <end position="167"/>
    </location>
</feature>
<dbReference type="GO" id="GO:0022857">
    <property type="term" value="F:transmembrane transporter activity"/>
    <property type="evidence" value="ECO:0007669"/>
    <property type="project" value="InterPro"/>
</dbReference>
<dbReference type="Gene3D" id="1.20.1250.20">
    <property type="entry name" value="MFS general substrate transporter like domains"/>
    <property type="match status" value="1"/>
</dbReference>
<reference evidence="2" key="1">
    <citation type="submission" date="2018-05" db="EMBL/GenBank/DDBJ databases">
        <authorList>
            <person name="Lanie J.A."/>
            <person name="Ng W.-L."/>
            <person name="Kazmierczak K.M."/>
            <person name="Andrzejewski T.M."/>
            <person name="Davidsen T.M."/>
            <person name="Wayne K.J."/>
            <person name="Tettelin H."/>
            <person name="Glass J.I."/>
            <person name="Rusch D."/>
            <person name="Podicherti R."/>
            <person name="Tsui H.-C.T."/>
            <person name="Winkler M.E."/>
        </authorList>
    </citation>
    <scope>NUCLEOTIDE SEQUENCE</scope>
</reference>
<dbReference type="EMBL" id="UINC01134068">
    <property type="protein sequence ID" value="SVD17376.1"/>
    <property type="molecule type" value="Genomic_DNA"/>
</dbReference>
<keyword evidence="1" id="KW-1133">Transmembrane helix</keyword>
<accession>A0A382T5P3</accession>
<feature type="transmembrane region" description="Helical" evidence="1">
    <location>
        <begin position="49"/>
        <end position="69"/>
    </location>
</feature>
<dbReference type="AlphaFoldDB" id="A0A382T5P3"/>
<feature type="non-terminal residue" evidence="2">
    <location>
        <position position="170"/>
    </location>
</feature>
<protein>
    <recommendedName>
        <fullName evidence="3">Major facilitator superfamily (MFS) profile domain-containing protein</fullName>
    </recommendedName>
</protein>
<feature type="transmembrane region" description="Helical" evidence="1">
    <location>
        <begin position="105"/>
        <end position="125"/>
    </location>
</feature>
<evidence type="ECO:0000313" key="2">
    <source>
        <dbReference type="EMBL" id="SVD17376.1"/>
    </source>
</evidence>
<evidence type="ECO:0000256" key="1">
    <source>
        <dbReference type="SAM" id="Phobius"/>
    </source>
</evidence>
<dbReference type="InterPro" id="IPR011701">
    <property type="entry name" value="MFS"/>
</dbReference>
<name>A0A382T5P3_9ZZZZ</name>
<evidence type="ECO:0008006" key="3">
    <source>
        <dbReference type="Google" id="ProtNLM"/>
    </source>
</evidence>
<organism evidence="2">
    <name type="scientific">marine metagenome</name>
    <dbReference type="NCBI Taxonomy" id="408172"/>
    <lineage>
        <taxon>unclassified sequences</taxon>
        <taxon>metagenomes</taxon>
        <taxon>ecological metagenomes</taxon>
    </lineage>
</organism>
<dbReference type="InterPro" id="IPR036259">
    <property type="entry name" value="MFS_trans_sf"/>
</dbReference>
<feature type="transmembrane region" description="Helical" evidence="1">
    <location>
        <begin position="12"/>
        <end position="29"/>
    </location>
</feature>
<gene>
    <name evidence="2" type="ORF">METZ01_LOCUS370230</name>
</gene>
<dbReference type="Pfam" id="PF07690">
    <property type="entry name" value="MFS_1"/>
    <property type="match status" value="1"/>
</dbReference>
<feature type="transmembrane region" description="Helical" evidence="1">
    <location>
        <begin position="81"/>
        <end position="99"/>
    </location>
</feature>